<keyword evidence="3" id="KW-1185">Reference proteome</keyword>
<feature type="domain" description="DUF7587" evidence="1">
    <location>
        <begin position="8"/>
        <end position="114"/>
    </location>
</feature>
<dbReference type="Pfam" id="PF24494">
    <property type="entry name" value="DUF7587"/>
    <property type="match status" value="1"/>
</dbReference>
<evidence type="ECO:0000313" key="2">
    <source>
        <dbReference type="EMBL" id="KAF2676857.1"/>
    </source>
</evidence>
<proteinExistence type="predicted"/>
<accession>A0A6G1IF47</accession>
<name>A0A6G1IF47_9PLEO</name>
<protein>
    <recommendedName>
        <fullName evidence="1">DUF7587 domain-containing protein</fullName>
    </recommendedName>
</protein>
<feature type="non-terminal residue" evidence="2">
    <location>
        <position position="1"/>
    </location>
</feature>
<dbReference type="OrthoDB" id="3483554at2759"/>
<dbReference type="AlphaFoldDB" id="A0A6G1IF47"/>
<gene>
    <name evidence="2" type="ORF">K458DRAFT_320966</name>
</gene>
<dbReference type="InterPro" id="IPR056009">
    <property type="entry name" value="DUF7587"/>
</dbReference>
<organism evidence="2 3">
    <name type="scientific">Lentithecium fluviatile CBS 122367</name>
    <dbReference type="NCBI Taxonomy" id="1168545"/>
    <lineage>
        <taxon>Eukaryota</taxon>
        <taxon>Fungi</taxon>
        <taxon>Dikarya</taxon>
        <taxon>Ascomycota</taxon>
        <taxon>Pezizomycotina</taxon>
        <taxon>Dothideomycetes</taxon>
        <taxon>Pleosporomycetidae</taxon>
        <taxon>Pleosporales</taxon>
        <taxon>Massarineae</taxon>
        <taxon>Lentitheciaceae</taxon>
        <taxon>Lentithecium</taxon>
    </lineage>
</organism>
<reference evidence="2" key="1">
    <citation type="journal article" date="2020" name="Stud. Mycol.">
        <title>101 Dothideomycetes genomes: a test case for predicting lifestyles and emergence of pathogens.</title>
        <authorList>
            <person name="Haridas S."/>
            <person name="Albert R."/>
            <person name="Binder M."/>
            <person name="Bloem J."/>
            <person name="Labutti K."/>
            <person name="Salamov A."/>
            <person name="Andreopoulos B."/>
            <person name="Baker S."/>
            <person name="Barry K."/>
            <person name="Bills G."/>
            <person name="Bluhm B."/>
            <person name="Cannon C."/>
            <person name="Castanera R."/>
            <person name="Culley D."/>
            <person name="Daum C."/>
            <person name="Ezra D."/>
            <person name="Gonzalez J."/>
            <person name="Henrissat B."/>
            <person name="Kuo A."/>
            <person name="Liang C."/>
            <person name="Lipzen A."/>
            <person name="Lutzoni F."/>
            <person name="Magnuson J."/>
            <person name="Mondo S."/>
            <person name="Nolan M."/>
            <person name="Ohm R."/>
            <person name="Pangilinan J."/>
            <person name="Park H.-J."/>
            <person name="Ramirez L."/>
            <person name="Alfaro M."/>
            <person name="Sun H."/>
            <person name="Tritt A."/>
            <person name="Yoshinaga Y."/>
            <person name="Zwiers L.-H."/>
            <person name="Turgeon B."/>
            <person name="Goodwin S."/>
            <person name="Spatafora J."/>
            <person name="Crous P."/>
            <person name="Grigoriev I."/>
        </authorList>
    </citation>
    <scope>NUCLEOTIDE SEQUENCE</scope>
    <source>
        <strain evidence="2">CBS 122367</strain>
    </source>
</reference>
<dbReference type="Proteomes" id="UP000799291">
    <property type="component" value="Unassembled WGS sequence"/>
</dbReference>
<dbReference type="EMBL" id="MU005629">
    <property type="protein sequence ID" value="KAF2676857.1"/>
    <property type="molecule type" value="Genomic_DNA"/>
</dbReference>
<sequence length="130" mass="15264">LVLEQARKDSLAIHLDHKDWTPTPYISFTKSASAIEDLATLRISRRRGVQTLTVIDPATRLRSGLPILNVAAAMEYYRIPDPYMRGSQYYIDHYVCLWEVTKEEIVSHYEWEELVETTNWYDEIIMPAFR</sequence>
<evidence type="ECO:0000259" key="1">
    <source>
        <dbReference type="Pfam" id="PF24494"/>
    </source>
</evidence>
<evidence type="ECO:0000313" key="3">
    <source>
        <dbReference type="Proteomes" id="UP000799291"/>
    </source>
</evidence>